<name>A0A9D1EC10_9FIRM</name>
<evidence type="ECO:0000256" key="6">
    <source>
        <dbReference type="ARBA" id="ARBA00023136"/>
    </source>
</evidence>
<dbReference type="GO" id="GO:0004713">
    <property type="term" value="F:protein tyrosine kinase activity"/>
    <property type="evidence" value="ECO:0007669"/>
    <property type="project" value="UniProtKB-KW"/>
</dbReference>
<keyword evidence="9" id="KW-0418">Kinase</keyword>
<gene>
    <name evidence="9" type="ORF">IAC96_01320</name>
</gene>
<comment type="similarity">
    <text evidence="2">Belongs to the CpsC/CapA family.</text>
</comment>
<dbReference type="AlphaFoldDB" id="A0A9D1EC10"/>
<feature type="transmembrane region" description="Helical" evidence="7">
    <location>
        <begin position="20"/>
        <end position="41"/>
    </location>
</feature>
<dbReference type="EMBL" id="DVHN01000010">
    <property type="protein sequence ID" value="HIR87567.1"/>
    <property type="molecule type" value="Genomic_DNA"/>
</dbReference>
<protein>
    <submittedName>
        <fullName evidence="9">Protein-tyrosine kinase</fullName>
    </submittedName>
</protein>
<proteinExistence type="inferred from homology"/>
<dbReference type="PANTHER" id="PTHR32309:SF13">
    <property type="entry name" value="FERRIC ENTEROBACTIN TRANSPORT PROTEIN FEPE"/>
    <property type="match status" value="1"/>
</dbReference>
<evidence type="ECO:0000256" key="3">
    <source>
        <dbReference type="ARBA" id="ARBA00022475"/>
    </source>
</evidence>
<comment type="caution">
    <text evidence="9">The sequence shown here is derived from an EMBL/GenBank/DDBJ whole genome shotgun (WGS) entry which is preliminary data.</text>
</comment>
<dbReference type="GO" id="GO:0005886">
    <property type="term" value="C:plasma membrane"/>
    <property type="evidence" value="ECO:0007669"/>
    <property type="project" value="UniProtKB-SubCell"/>
</dbReference>
<evidence type="ECO:0000256" key="7">
    <source>
        <dbReference type="SAM" id="Phobius"/>
    </source>
</evidence>
<keyword evidence="6 7" id="KW-0472">Membrane</keyword>
<keyword evidence="4 7" id="KW-0812">Transmembrane</keyword>
<sequence length="241" mass="26880">MQEMKNDEIEVDLKELFFVFWGKLWIILLSGIVLGIAAYFYTSVMITPQYASDGTVYILTRSNSNQQVTTGDLNMSAQLTSDFEELIISHTVLDEVIEQIDYEGLTFGSLKNKITVTNRTDTRILQITVTDPDPLMAKAIVDKVIEISSEKIKSIMDIEAVNLVDEGTLNSTPVSPSYKKNVLIGVLIGIVITSAIVIVMYLLDDKIHTGEDIEKYLGLSVLGVIPEVSNEKKKMRRKGVK</sequence>
<evidence type="ECO:0000313" key="9">
    <source>
        <dbReference type="EMBL" id="HIR87567.1"/>
    </source>
</evidence>
<keyword evidence="5 7" id="KW-1133">Transmembrane helix</keyword>
<keyword evidence="9" id="KW-0829">Tyrosine-protein kinase</keyword>
<feature type="domain" description="Polysaccharide chain length determinant N-terminal" evidence="8">
    <location>
        <begin position="10"/>
        <end position="99"/>
    </location>
</feature>
<evidence type="ECO:0000256" key="4">
    <source>
        <dbReference type="ARBA" id="ARBA00022692"/>
    </source>
</evidence>
<evidence type="ECO:0000259" key="8">
    <source>
        <dbReference type="Pfam" id="PF02706"/>
    </source>
</evidence>
<feature type="transmembrane region" description="Helical" evidence="7">
    <location>
        <begin position="182"/>
        <end position="203"/>
    </location>
</feature>
<dbReference type="InterPro" id="IPR050445">
    <property type="entry name" value="Bact_polysacc_biosynth/exp"/>
</dbReference>
<organism evidence="9 10">
    <name type="scientific">Candidatus Fimimorpha faecalis</name>
    <dbReference type="NCBI Taxonomy" id="2840824"/>
    <lineage>
        <taxon>Bacteria</taxon>
        <taxon>Bacillati</taxon>
        <taxon>Bacillota</taxon>
        <taxon>Clostridia</taxon>
        <taxon>Eubacteriales</taxon>
        <taxon>Candidatus Fimimorpha</taxon>
    </lineage>
</organism>
<evidence type="ECO:0000313" key="10">
    <source>
        <dbReference type="Proteomes" id="UP000824201"/>
    </source>
</evidence>
<accession>A0A9D1EC10</accession>
<comment type="subcellular location">
    <subcellularLocation>
        <location evidence="1">Cell membrane</location>
        <topology evidence="1">Multi-pass membrane protein</topology>
    </subcellularLocation>
</comment>
<dbReference type="Pfam" id="PF02706">
    <property type="entry name" value="Wzz"/>
    <property type="match status" value="1"/>
</dbReference>
<reference evidence="9" key="2">
    <citation type="journal article" date="2021" name="PeerJ">
        <title>Extensive microbial diversity within the chicken gut microbiome revealed by metagenomics and culture.</title>
        <authorList>
            <person name="Gilroy R."/>
            <person name="Ravi A."/>
            <person name="Getino M."/>
            <person name="Pursley I."/>
            <person name="Horton D.L."/>
            <person name="Alikhan N.F."/>
            <person name="Baker D."/>
            <person name="Gharbi K."/>
            <person name="Hall N."/>
            <person name="Watson M."/>
            <person name="Adriaenssens E.M."/>
            <person name="Foster-Nyarko E."/>
            <person name="Jarju S."/>
            <person name="Secka A."/>
            <person name="Antonio M."/>
            <person name="Oren A."/>
            <person name="Chaudhuri R.R."/>
            <person name="La Ragione R."/>
            <person name="Hildebrand F."/>
            <person name="Pallen M.J."/>
        </authorList>
    </citation>
    <scope>NUCLEOTIDE SEQUENCE</scope>
    <source>
        <strain evidence="9">ChiW13-3771</strain>
    </source>
</reference>
<evidence type="ECO:0000256" key="5">
    <source>
        <dbReference type="ARBA" id="ARBA00022989"/>
    </source>
</evidence>
<dbReference type="Proteomes" id="UP000824201">
    <property type="component" value="Unassembled WGS sequence"/>
</dbReference>
<keyword evidence="9" id="KW-0808">Transferase</keyword>
<reference evidence="9" key="1">
    <citation type="submission" date="2020-10" db="EMBL/GenBank/DDBJ databases">
        <authorList>
            <person name="Gilroy R."/>
        </authorList>
    </citation>
    <scope>NUCLEOTIDE SEQUENCE</scope>
    <source>
        <strain evidence="9">ChiW13-3771</strain>
    </source>
</reference>
<evidence type="ECO:0000256" key="2">
    <source>
        <dbReference type="ARBA" id="ARBA00006683"/>
    </source>
</evidence>
<evidence type="ECO:0000256" key="1">
    <source>
        <dbReference type="ARBA" id="ARBA00004651"/>
    </source>
</evidence>
<keyword evidence="3" id="KW-1003">Cell membrane</keyword>
<dbReference type="PANTHER" id="PTHR32309">
    <property type="entry name" value="TYROSINE-PROTEIN KINASE"/>
    <property type="match status" value="1"/>
</dbReference>
<dbReference type="InterPro" id="IPR003856">
    <property type="entry name" value="LPS_length_determ_N"/>
</dbReference>